<dbReference type="Proteomes" id="UP000886833">
    <property type="component" value="Unassembled WGS sequence"/>
</dbReference>
<accession>A0A9D1GAR8</accession>
<sequence length="275" mass="32831">MKVLNIDVSNLKLLETTESKEIYDLENGYILKKYINVNERILNIYRKKLILAKDISIKNLISPEFLYEENGKINGSIEKKITGTSYANYLRAKRKRNEQITLEDVGSFYIKKHDIIMDANKEDINFPDGSYNNFFIDENENIYAIDYDGMQIKGITSREFNEFVFNGNNRFLFRNEKYIDEGLINYNMDIYMMGIEFLFLTTKLDPISYRLKNIDDFKDFLDYVNFPNTELRKKLELLYNSNEDNRYFKDELEDFIKKYTLTTDRKGVPRIFIKK</sequence>
<name>A0A9D1GAR8_9FIRM</name>
<comment type="caution">
    <text evidence="1">The sequence shown here is derived from an EMBL/GenBank/DDBJ whole genome shotgun (WGS) entry which is preliminary data.</text>
</comment>
<reference evidence="1" key="2">
    <citation type="journal article" date="2021" name="PeerJ">
        <title>Extensive microbial diversity within the chicken gut microbiome revealed by metagenomics and culture.</title>
        <authorList>
            <person name="Gilroy R."/>
            <person name="Ravi A."/>
            <person name="Getino M."/>
            <person name="Pursley I."/>
            <person name="Horton D.L."/>
            <person name="Alikhan N.F."/>
            <person name="Baker D."/>
            <person name="Gharbi K."/>
            <person name="Hall N."/>
            <person name="Watson M."/>
            <person name="Adriaenssens E.M."/>
            <person name="Foster-Nyarko E."/>
            <person name="Jarju S."/>
            <person name="Secka A."/>
            <person name="Antonio M."/>
            <person name="Oren A."/>
            <person name="Chaudhuri R.R."/>
            <person name="La Ragione R."/>
            <person name="Hildebrand F."/>
            <person name="Pallen M.J."/>
        </authorList>
    </citation>
    <scope>NUCLEOTIDE SEQUENCE</scope>
    <source>
        <strain evidence="1">CHK195-26880</strain>
    </source>
</reference>
<proteinExistence type="predicted"/>
<dbReference type="AlphaFoldDB" id="A0A9D1GAR8"/>
<protein>
    <submittedName>
        <fullName evidence="1">Uncharacterized protein</fullName>
    </submittedName>
</protein>
<evidence type="ECO:0000313" key="1">
    <source>
        <dbReference type="EMBL" id="HIT37730.1"/>
    </source>
</evidence>
<gene>
    <name evidence="1" type="ORF">IAB59_04580</name>
</gene>
<evidence type="ECO:0000313" key="2">
    <source>
        <dbReference type="Proteomes" id="UP000886833"/>
    </source>
</evidence>
<organism evidence="1 2">
    <name type="scientific">Candidatus Onthousia faecipullorum</name>
    <dbReference type="NCBI Taxonomy" id="2840887"/>
    <lineage>
        <taxon>Bacteria</taxon>
        <taxon>Bacillati</taxon>
        <taxon>Bacillota</taxon>
        <taxon>Bacilli</taxon>
        <taxon>Candidatus Onthousia</taxon>
    </lineage>
</organism>
<dbReference type="EMBL" id="DVKQ01000059">
    <property type="protein sequence ID" value="HIT37730.1"/>
    <property type="molecule type" value="Genomic_DNA"/>
</dbReference>
<reference evidence="1" key="1">
    <citation type="submission" date="2020-10" db="EMBL/GenBank/DDBJ databases">
        <authorList>
            <person name="Gilroy R."/>
        </authorList>
    </citation>
    <scope>NUCLEOTIDE SEQUENCE</scope>
    <source>
        <strain evidence="1">CHK195-26880</strain>
    </source>
</reference>